<dbReference type="EMBL" id="WBJY01000002">
    <property type="protein sequence ID" value="KAB1648411.1"/>
    <property type="molecule type" value="Genomic_DNA"/>
</dbReference>
<evidence type="ECO:0000313" key="3">
    <source>
        <dbReference type="Proteomes" id="UP000431744"/>
    </source>
</evidence>
<dbReference type="Proteomes" id="UP000431744">
    <property type="component" value="Unassembled WGS sequence"/>
</dbReference>
<evidence type="ECO:0000256" key="1">
    <source>
        <dbReference type="SAM" id="MobiDB-lite"/>
    </source>
</evidence>
<feature type="compositionally biased region" description="Basic and acidic residues" evidence="1">
    <location>
        <begin position="75"/>
        <end position="86"/>
    </location>
</feature>
<protein>
    <submittedName>
        <fullName evidence="2">Uncharacterized protein</fullName>
    </submittedName>
</protein>
<name>A0A6H9WQR4_9MICO</name>
<dbReference type="AlphaFoldDB" id="A0A6H9WQR4"/>
<organism evidence="2 3">
    <name type="scientific">Pseudoclavibacter endophyticus</name>
    <dbReference type="NCBI Taxonomy" id="1778590"/>
    <lineage>
        <taxon>Bacteria</taxon>
        <taxon>Bacillati</taxon>
        <taxon>Actinomycetota</taxon>
        <taxon>Actinomycetes</taxon>
        <taxon>Micrococcales</taxon>
        <taxon>Microbacteriaceae</taxon>
        <taxon>Pseudoclavibacter</taxon>
    </lineage>
</organism>
<reference evidence="2 3" key="1">
    <citation type="submission" date="2019-09" db="EMBL/GenBank/DDBJ databases">
        <title>Phylogeny of genus Pseudoclavibacter and closely related genus.</title>
        <authorList>
            <person name="Li Y."/>
        </authorList>
    </citation>
    <scope>NUCLEOTIDE SEQUENCE [LARGE SCALE GENOMIC DNA]</scope>
    <source>
        <strain evidence="2 3">EGI 60007</strain>
    </source>
</reference>
<gene>
    <name evidence="2" type="ORF">F8O04_12055</name>
</gene>
<evidence type="ECO:0000313" key="2">
    <source>
        <dbReference type="EMBL" id="KAB1648411.1"/>
    </source>
</evidence>
<keyword evidence="3" id="KW-1185">Reference proteome</keyword>
<accession>A0A6H9WQR4</accession>
<sequence length="120" mass="13624">MSAHDFEGASLIWAEVLAGISFDDARRAGQMLLRERTNEDRRPIVPGDILDALRRLDEPTTRVERERRRAIENAEAERAWEEEKAARAQHGGESTLARLMREEIEKARAARAAELNSSTK</sequence>
<feature type="region of interest" description="Disordered" evidence="1">
    <location>
        <begin position="75"/>
        <end position="96"/>
    </location>
</feature>
<proteinExistence type="predicted"/>
<comment type="caution">
    <text evidence="2">The sequence shown here is derived from an EMBL/GenBank/DDBJ whole genome shotgun (WGS) entry which is preliminary data.</text>
</comment>